<sequence length="113" mass="12175">ERLLPSDAHATSWSGKRSHGGPPPGPEKELRQQLSHVWRRSSEQARELEEVGRDAAEALSTSADNARLLGLVLERMRVLEGPSRSTPLGGAPLPAPVPRIGEPDARLPPQPAL</sequence>
<feature type="non-terminal residue" evidence="2">
    <location>
        <position position="1"/>
    </location>
</feature>
<name>A0ABN9RQ78_9DINO</name>
<gene>
    <name evidence="2" type="ORF">PCOR1329_LOCUS22447</name>
</gene>
<feature type="region of interest" description="Disordered" evidence="1">
    <location>
        <begin position="80"/>
        <end position="113"/>
    </location>
</feature>
<keyword evidence="3" id="KW-1185">Reference proteome</keyword>
<reference evidence="2" key="1">
    <citation type="submission" date="2023-10" db="EMBL/GenBank/DDBJ databases">
        <authorList>
            <person name="Chen Y."/>
            <person name="Shah S."/>
            <person name="Dougan E. K."/>
            <person name="Thang M."/>
            <person name="Chan C."/>
        </authorList>
    </citation>
    <scope>NUCLEOTIDE SEQUENCE [LARGE SCALE GENOMIC DNA]</scope>
</reference>
<evidence type="ECO:0000256" key="1">
    <source>
        <dbReference type="SAM" id="MobiDB-lite"/>
    </source>
</evidence>
<feature type="region of interest" description="Disordered" evidence="1">
    <location>
        <begin position="1"/>
        <end position="45"/>
    </location>
</feature>
<protein>
    <submittedName>
        <fullName evidence="2">Uncharacterized protein</fullName>
    </submittedName>
</protein>
<organism evidence="2 3">
    <name type="scientific">Prorocentrum cordatum</name>
    <dbReference type="NCBI Taxonomy" id="2364126"/>
    <lineage>
        <taxon>Eukaryota</taxon>
        <taxon>Sar</taxon>
        <taxon>Alveolata</taxon>
        <taxon>Dinophyceae</taxon>
        <taxon>Prorocentrales</taxon>
        <taxon>Prorocentraceae</taxon>
        <taxon>Prorocentrum</taxon>
    </lineage>
</organism>
<evidence type="ECO:0000313" key="2">
    <source>
        <dbReference type="EMBL" id="CAK0821001.1"/>
    </source>
</evidence>
<feature type="non-terminal residue" evidence="2">
    <location>
        <position position="113"/>
    </location>
</feature>
<dbReference type="Proteomes" id="UP001189429">
    <property type="component" value="Unassembled WGS sequence"/>
</dbReference>
<accession>A0ABN9RQ78</accession>
<dbReference type="EMBL" id="CAUYUJ010007503">
    <property type="protein sequence ID" value="CAK0821001.1"/>
    <property type="molecule type" value="Genomic_DNA"/>
</dbReference>
<comment type="caution">
    <text evidence="2">The sequence shown here is derived from an EMBL/GenBank/DDBJ whole genome shotgun (WGS) entry which is preliminary data.</text>
</comment>
<evidence type="ECO:0000313" key="3">
    <source>
        <dbReference type="Proteomes" id="UP001189429"/>
    </source>
</evidence>
<proteinExistence type="predicted"/>